<dbReference type="Gene3D" id="1.20.1600.10">
    <property type="entry name" value="Outer membrane efflux proteins (OEP)"/>
    <property type="match status" value="1"/>
</dbReference>
<evidence type="ECO:0000256" key="4">
    <source>
        <dbReference type="ARBA" id="ARBA00022452"/>
    </source>
</evidence>
<evidence type="ECO:0000313" key="10">
    <source>
        <dbReference type="Proteomes" id="UP000201613"/>
    </source>
</evidence>
<evidence type="ECO:0000256" key="6">
    <source>
        <dbReference type="ARBA" id="ARBA00023136"/>
    </source>
</evidence>
<feature type="chain" id="PRO_5013235053" evidence="8">
    <location>
        <begin position="26"/>
        <end position="453"/>
    </location>
</feature>
<dbReference type="Proteomes" id="UP000201613">
    <property type="component" value="Unassembled WGS sequence"/>
</dbReference>
<accession>A0A238LH54</accession>
<dbReference type="PANTHER" id="PTHR30026:SF22">
    <property type="entry name" value="OUTER MEMBRANE EFFLUX PROTEIN"/>
    <property type="match status" value="1"/>
</dbReference>
<dbReference type="InterPro" id="IPR003423">
    <property type="entry name" value="OMP_efflux"/>
</dbReference>
<dbReference type="GO" id="GO:0009279">
    <property type="term" value="C:cell outer membrane"/>
    <property type="evidence" value="ECO:0007669"/>
    <property type="project" value="UniProtKB-SubCell"/>
</dbReference>
<evidence type="ECO:0000256" key="8">
    <source>
        <dbReference type="SAM" id="SignalP"/>
    </source>
</evidence>
<dbReference type="Pfam" id="PF02321">
    <property type="entry name" value="OEP"/>
    <property type="match status" value="2"/>
</dbReference>
<evidence type="ECO:0000256" key="7">
    <source>
        <dbReference type="ARBA" id="ARBA00023237"/>
    </source>
</evidence>
<reference evidence="9 10" key="1">
    <citation type="submission" date="2017-05" db="EMBL/GenBank/DDBJ databases">
        <authorList>
            <person name="Song R."/>
            <person name="Chenine A.L."/>
            <person name="Ruprecht R.M."/>
        </authorList>
    </citation>
    <scope>NUCLEOTIDE SEQUENCE [LARGE SCALE GENOMIC DNA]</scope>
    <source>
        <strain evidence="9 10">CECT 8899</strain>
    </source>
</reference>
<keyword evidence="3" id="KW-0813">Transport</keyword>
<dbReference type="EMBL" id="FXZK01000006">
    <property type="protein sequence ID" value="SMY08958.1"/>
    <property type="molecule type" value="Genomic_DNA"/>
</dbReference>
<evidence type="ECO:0000256" key="1">
    <source>
        <dbReference type="ARBA" id="ARBA00004442"/>
    </source>
</evidence>
<keyword evidence="6" id="KW-0472">Membrane</keyword>
<sequence length="453" mass="48536">MKLIGKYGLASVLAFCLLATAPVRAESLADALAHGYENSGLLEQNRALLRAADEGVASAVGALLPVINWSANAQTQSPQAQSFLTGSLQISAELTLYDGGNTQLAIDAQKETVLATRQSLLNVEQQVLLRIVEAYMEVRRAAEFVALRQNNVRLITQELRAAQDRFEVGEITRTDVAAAEARLASARSQLAAEEGGLVRAQAEYLAAVGRRAGNLQPVSPVPISQSIPEARALALQAHPSIREAQHSVTVSELNIARAESALRPTVSLSGSIRINQDGDDTETLGLSVGGPIYQGGRIASSVRDAMARRDATRASLLITSQQIEQNVYNAYSFLEVSRASRDASEREVRAATVAFQGVREEATLGARTTLDVLNAEQDLLDARANLISAQVDEVISTYSLLSAMGQLTAEKLRLQVQIYDPTAYYNLVKDAPTTTSEQGRALDRVLEAIGGGN</sequence>
<keyword evidence="5" id="KW-0812">Transmembrane</keyword>
<keyword evidence="10" id="KW-1185">Reference proteome</keyword>
<keyword evidence="8" id="KW-0732">Signal</keyword>
<dbReference type="InterPro" id="IPR010130">
    <property type="entry name" value="T1SS_OMP_TolC"/>
</dbReference>
<dbReference type="PANTHER" id="PTHR30026">
    <property type="entry name" value="OUTER MEMBRANE PROTEIN TOLC"/>
    <property type="match status" value="1"/>
</dbReference>
<dbReference type="RefSeq" id="WP_093993145.1">
    <property type="nucleotide sequence ID" value="NZ_FXZK01000006.1"/>
</dbReference>
<protein>
    <submittedName>
        <fullName evidence="9">Outer membrane efflux protein BepC</fullName>
    </submittedName>
</protein>
<organism evidence="9 10">
    <name type="scientific">Flavimaricola marinus</name>
    <dbReference type="NCBI Taxonomy" id="1819565"/>
    <lineage>
        <taxon>Bacteria</taxon>
        <taxon>Pseudomonadati</taxon>
        <taxon>Pseudomonadota</taxon>
        <taxon>Alphaproteobacteria</taxon>
        <taxon>Rhodobacterales</taxon>
        <taxon>Paracoccaceae</taxon>
        <taxon>Flavimaricola</taxon>
    </lineage>
</organism>
<evidence type="ECO:0000313" key="9">
    <source>
        <dbReference type="EMBL" id="SMY08958.1"/>
    </source>
</evidence>
<dbReference type="OrthoDB" id="9789368at2"/>
<dbReference type="InterPro" id="IPR051906">
    <property type="entry name" value="TolC-like"/>
</dbReference>
<proteinExistence type="inferred from homology"/>
<dbReference type="GO" id="GO:1990281">
    <property type="term" value="C:efflux pump complex"/>
    <property type="evidence" value="ECO:0007669"/>
    <property type="project" value="TreeGrafter"/>
</dbReference>
<keyword evidence="4" id="KW-1134">Transmembrane beta strand</keyword>
<name>A0A238LH54_9RHOB</name>
<comment type="subcellular location">
    <subcellularLocation>
        <location evidence="1">Cell outer membrane</location>
    </subcellularLocation>
</comment>
<feature type="signal peptide" evidence="8">
    <location>
        <begin position="1"/>
        <end position="25"/>
    </location>
</feature>
<dbReference type="NCBIfam" id="TIGR01844">
    <property type="entry name" value="type_I_sec_TolC"/>
    <property type="match status" value="1"/>
</dbReference>
<comment type="similarity">
    <text evidence="2">Belongs to the outer membrane factor (OMF) (TC 1.B.17) family.</text>
</comment>
<dbReference type="AlphaFoldDB" id="A0A238LH54"/>
<evidence type="ECO:0000256" key="5">
    <source>
        <dbReference type="ARBA" id="ARBA00022692"/>
    </source>
</evidence>
<evidence type="ECO:0000256" key="2">
    <source>
        <dbReference type="ARBA" id="ARBA00007613"/>
    </source>
</evidence>
<dbReference type="GO" id="GO:0015562">
    <property type="term" value="F:efflux transmembrane transporter activity"/>
    <property type="evidence" value="ECO:0007669"/>
    <property type="project" value="InterPro"/>
</dbReference>
<evidence type="ECO:0000256" key="3">
    <source>
        <dbReference type="ARBA" id="ARBA00022448"/>
    </source>
</evidence>
<dbReference type="SUPFAM" id="SSF56954">
    <property type="entry name" value="Outer membrane efflux proteins (OEP)"/>
    <property type="match status" value="1"/>
</dbReference>
<dbReference type="GO" id="GO:0015288">
    <property type="term" value="F:porin activity"/>
    <property type="evidence" value="ECO:0007669"/>
    <property type="project" value="TreeGrafter"/>
</dbReference>
<gene>
    <name evidence="9" type="primary">bepC</name>
    <name evidence="9" type="ORF">LOM8899_03118</name>
</gene>
<keyword evidence="7" id="KW-0998">Cell outer membrane</keyword>